<accession>A0A2S8FUM2</accession>
<organism evidence="1 2">
    <name type="scientific">Blastopirellula marina</name>
    <dbReference type="NCBI Taxonomy" id="124"/>
    <lineage>
        <taxon>Bacteria</taxon>
        <taxon>Pseudomonadati</taxon>
        <taxon>Planctomycetota</taxon>
        <taxon>Planctomycetia</taxon>
        <taxon>Pirellulales</taxon>
        <taxon>Pirellulaceae</taxon>
        <taxon>Blastopirellula</taxon>
    </lineage>
</organism>
<reference evidence="1 2" key="1">
    <citation type="submission" date="2018-02" db="EMBL/GenBank/DDBJ databases">
        <title>Comparative genomes isolates from brazilian mangrove.</title>
        <authorList>
            <person name="Araujo J.E."/>
            <person name="Taketani R.G."/>
            <person name="Silva M.C.P."/>
            <person name="Loureco M.V."/>
            <person name="Andreote F.D."/>
        </authorList>
    </citation>
    <scope>NUCLEOTIDE SEQUENCE [LARGE SCALE GENOMIC DNA]</scope>
    <source>
        <strain evidence="1 2">Hex-1 MGV</strain>
    </source>
</reference>
<evidence type="ECO:0000313" key="1">
    <source>
        <dbReference type="EMBL" id="PQO35877.1"/>
    </source>
</evidence>
<dbReference type="EMBL" id="PUHY01000006">
    <property type="protein sequence ID" value="PQO35877.1"/>
    <property type="molecule type" value="Genomic_DNA"/>
</dbReference>
<sequence>MKNSPALRLRIESARTEIDGNSVFMPEAKCVSNVLLKLARGHAAFELSQLCRDEPDHFWCGPIASLSSKIREDFDSAHVQQLFGEIGSRNYQRLQVAQVTLQSEAGELHQVAVLINDWINVQDDRYRYLAIDDVGELVIRIVVSEYLACEVVWRLE</sequence>
<comment type="caution">
    <text evidence="1">The sequence shown here is derived from an EMBL/GenBank/DDBJ whole genome shotgun (WGS) entry which is preliminary data.</text>
</comment>
<protein>
    <submittedName>
        <fullName evidence="1">Uncharacterized protein</fullName>
    </submittedName>
</protein>
<proteinExistence type="predicted"/>
<name>A0A2S8FUM2_9BACT</name>
<gene>
    <name evidence="1" type="ORF">C5Y83_08035</name>
</gene>
<dbReference type="Proteomes" id="UP000238322">
    <property type="component" value="Unassembled WGS sequence"/>
</dbReference>
<evidence type="ECO:0000313" key="2">
    <source>
        <dbReference type="Proteomes" id="UP000238322"/>
    </source>
</evidence>
<dbReference type="AlphaFoldDB" id="A0A2S8FUM2"/>